<dbReference type="Gene3D" id="3.30.70.270">
    <property type="match status" value="2"/>
</dbReference>
<dbReference type="SUPFAM" id="SSF56672">
    <property type="entry name" value="DNA/RNA polymerases"/>
    <property type="match status" value="1"/>
</dbReference>
<reference evidence="3" key="1">
    <citation type="journal article" date="2019" name="Sci. Rep.">
        <title>Draft genome of Tanacetum cinerariifolium, the natural source of mosquito coil.</title>
        <authorList>
            <person name="Yamashiro T."/>
            <person name="Shiraishi A."/>
            <person name="Satake H."/>
            <person name="Nakayama K."/>
        </authorList>
    </citation>
    <scope>NUCLEOTIDE SEQUENCE</scope>
</reference>
<dbReference type="PANTHER" id="PTHR24559:SF427">
    <property type="entry name" value="RNA-DIRECTED DNA POLYMERASE"/>
    <property type="match status" value="1"/>
</dbReference>
<dbReference type="InterPro" id="IPR000477">
    <property type="entry name" value="RT_dom"/>
</dbReference>
<dbReference type="Pfam" id="PF00078">
    <property type="entry name" value="RVT_1"/>
    <property type="match status" value="1"/>
</dbReference>
<keyword evidence="3" id="KW-0695">RNA-directed DNA polymerase</keyword>
<keyword evidence="3" id="KW-0548">Nucleotidyltransferase</keyword>
<dbReference type="PANTHER" id="PTHR24559">
    <property type="entry name" value="TRANSPOSON TY3-I GAG-POL POLYPROTEIN"/>
    <property type="match status" value="1"/>
</dbReference>
<keyword evidence="1" id="KW-0472">Membrane</keyword>
<feature type="non-terminal residue" evidence="3">
    <location>
        <position position="1"/>
    </location>
</feature>
<dbReference type="GO" id="GO:0003964">
    <property type="term" value="F:RNA-directed DNA polymerase activity"/>
    <property type="evidence" value="ECO:0007669"/>
    <property type="project" value="UniProtKB-KW"/>
</dbReference>
<accession>A0A699GHK5</accession>
<keyword evidence="1" id="KW-0812">Transmembrane</keyword>
<feature type="domain" description="Reverse transcriptase" evidence="2">
    <location>
        <begin position="93"/>
        <end position="217"/>
    </location>
</feature>
<dbReference type="InterPro" id="IPR043128">
    <property type="entry name" value="Rev_trsase/Diguanyl_cyclase"/>
</dbReference>
<organism evidence="3">
    <name type="scientific">Tanacetum cinerariifolium</name>
    <name type="common">Dalmatian daisy</name>
    <name type="synonym">Chrysanthemum cinerariifolium</name>
    <dbReference type="NCBI Taxonomy" id="118510"/>
    <lineage>
        <taxon>Eukaryota</taxon>
        <taxon>Viridiplantae</taxon>
        <taxon>Streptophyta</taxon>
        <taxon>Embryophyta</taxon>
        <taxon>Tracheophyta</taxon>
        <taxon>Spermatophyta</taxon>
        <taxon>Magnoliopsida</taxon>
        <taxon>eudicotyledons</taxon>
        <taxon>Gunneridae</taxon>
        <taxon>Pentapetalae</taxon>
        <taxon>asterids</taxon>
        <taxon>campanulids</taxon>
        <taxon>Asterales</taxon>
        <taxon>Asteraceae</taxon>
        <taxon>Asteroideae</taxon>
        <taxon>Anthemideae</taxon>
        <taxon>Anthemidinae</taxon>
        <taxon>Tanacetum</taxon>
    </lineage>
</organism>
<comment type="caution">
    <text evidence="3">The sequence shown here is derived from an EMBL/GenBank/DDBJ whole genome shotgun (WGS) entry which is preliminary data.</text>
</comment>
<dbReference type="CDD" id="cd01647">
    <property type="entry name" value="RT_LTR"/>
    <property type="match status" value="1"/>
</dbReference>
<evidence type="ECO:0000313" key="3">
    <source>
        <dbReference type="EMBL" id="GEU28941.1"/>
    </source>
</evidence>
<dbReference type="AlphaFoldDB" id="A0A699GHK5"/>
<feature type="transmembrane region" description="Helical" evidence="1">
    <location>
        <begin position="45"/>
        <end position="65"/>
    </location>
</feature>
<proteinExistence type="predicted"/>
<evidence type="ECO:0000259" key="2">
    <source>
        <dbReference type="Pfam" id="PF00078"/>
    </source>
</evidence>
<name>A0A699GHK5_TANCI</name>
<keyword evidence="3" id="KW-0808">Transferase</keyword>
<dbReference type="InterPro" id="IPR043502">
    <property type="entry name" value="DNA/RNA_pol_sf"/>
</dbReference>
<sequence length="386" mass="44520">VVEVEEGVYPGVSRLGGEHVISRKVGGKKVYISYSDSNHGDEGKLFLVLAMLVPGVGWGLTLLVLEGLTLAAWQKHPLRVIHVFASILLVIDDFFDQLQGSHYFSKIDLQSSCHQLRVHEEDFSKTAFRMRYGHFNFTVMRFVLTNAPAVFMNLINQVCKPYLDKFVIRFIDDILIYSKSKEDYEVHLKLVLELLKKEKLFAKFSKCEFWLEEVRFLRHVVNSNDIHVESSKIELMKNLKVPKTPSKIRSFLGLAGYYWRFIVNFSKISKPLTSLTQKDQKSEDFVVYYEASNQGLACVLMQRRKTLQKALETQLDIIVAYHPQTDGQTLYGRKCRSPVLWAEIGESRLIIPELVQETTDKVLLIKKGSRRLEIIKRAMLTIEISR</sequence>
<dbReference type="InterPro" id="IPR053134">
    <property type="entry name" value="RNA-dir_DNA_polymerase"/>
</dbReference>
<dbReference type="EMBL" id="BKCJ010000031">
    <property type="protein sequence ID" value="GEU28941.1"/>
    <property type="molecule type" value="Genomic_DNA"/>
</dbReference>
<evidence type="ECO:0000256" key="1">
    <source>
        <dbReference type="SAM" id="Phobius"/>
    </source>
</evidence>
<protein>
    <submittedName>
        <fullName evidence="3">Putative reverse transcriptase domain-containing protein</fullName>
    </submittedName>
</protein>
<dbReference type="Gene3D" id="3.10.10.10">
    <property type="entry name" value="HIV Type 1 Reverse Transcriptase, subunit A, domain 1"/>
    <property type="match status" value="1"/>
</dbReference>
<gene>
    <name evidence="3" type="ORF">Tci_000919</name>
</gene>
<keyword evidence="1" id="KW-1133">Transmembrane helix</keyword>